<dbReference type="EMBL" id="CCKQ01004361">
    <property type="protein sequence ID" value="CDW75519.1"/>
    <property type="molecule type" value="Genomic_DNA"/>
</dbReference>
<keyword evidence="5" id="KW-1185">Reference proteome</keyword>
<dbReference type="Proteomes" id="UP000039865">
    <property type="component" value="Unassembled WGS sequence"/>
</dbReference>
<dbReference type="InParanoid" id="A0A078A428"/>
<name>A0A078A428_STYLE</name>
<evidence type="ECO:0000256" key="3">
    <source>
        <dbReference type="SAM" id="SignalP"/>
    </source>
</evidence>
<feature type="chain" id="PRO_5001729171" evidence="3">
    <location>
        <begin position="28"/>
        <end position="764"/>
    </location>
</feature>
<evidence type="ECO:0000256" key="2">
    <source>
        <dbReference type="ARBA" id="ARBA00022679"/>
    </source>
</evidence>
<accession>A0A078A428</accession>
<proteinExistence type="predicted"/>
<dbReference type="PANTHER" id="PTHR11927">
    <property type="entry name" value="GALACTOSIDE 2-L-FUCOSYLTRANSFERASE"/>
    <property type="match status" value="1"/>
</dbReference>
<keyword evidence="2 4" id="KW-0808">Transferase</keyword>
<keyword evidence="1" id="KW-0328">Glycosyltransferase</keyword>
<dbReference type="InterPro" id="IPR002516">
    <property type="entry name" value="Glyco_trans_11"/>
</dbReference>
<dbReference type="CDD" id="cd11301">
    <property type="entry name" value="Fut1_Fut2_like"/>
    <property type="match status" value="2"/>
</dbReference>
<organism evidence="4 5">
    <name type="scientific">Stylonychia lemnae</name>
    <name type="common">Ciliate</name>
    <dbReference type="NCBI Taxonomy" id="5949"/>
    <lineage>
        <taxon>Eukaryota</taxon>
        <taxon>Sar</taxon>
        <taxon>Alveolata</taxon>
        <taxon>Ciliophora</taxon>
        <taxon>Intramacronucleata</taxon>
        <taxon>Spirotrichea</taxon>
        <taxon>Stichotrichia</taxon>
        <taxon>Sporadotrichida</taxon>
        <taxon>Oxytrichidae</taxon>
        <taxon>Stylonychinae</taxon>
        <taxon>Stylonychia</taxon>
    </lineage>
</organism>
<gene>
    <name evidence="4" type="primary">Contig1714.g1859</name>
    <name evidence="4" type="ORF">STYLEM_4509</name>
</gene>
<keyword evidence="3" id="KW-0732">Signal</keyword>
<protein>
    <submittedName>
        <fullName evidence="4">Glycosyl transferase family protein</fullName>
    </submittedName>
</protein>
<dbReference type="Pfam" id="PF01531">
    <property type="entry name" value="Glyco_transf_11"/>
    <property type="match status" value="2"/>
</dbReference>
<sequence length="764" mass="90606">MRFMNIDFNLHCILAFFFCLILNLIKARELEMNNDYYINNENMNKLDQNTPQCPSQHQKYLDNQKTIVIIKISNNQEMGNQLFKYAAGYCLAKNTNSSIVLIQDMFENEFRQTDKVQNRSIIDEFDIEYDQILNQCEADFAKTGSMIVNNRNILDIKGKQKTNMYLEGEFINQAVIDDCSQEIKRMLKSDSKLNKSKRYTNIKKTIIDPNYIGVAVYIRKGDINQFTEDYNKTPITFHIRAMQFVANHLYKRSKTQIPIFLLFSDDHLWVQNLFVNTANAYVISNQNTTIFQEFYLMAQCKHFIIPVSTYSWWPAFISDYPDKIVVSPKFDWPHQFNFDWYDEPQDRSAITGDQSLQRQPGWYTINQFVIYDSPEIIQRVDYETDSYLIENIDYSSKEETINEIQSDEYNLNEQPIDINYIENTQQAKDKVNKRKRPILIVSRVKKDGLGNQLFNYAAGYALATKLGYQVYLVDELLDLDRARSTDEKSRDYQLNQFDLQYTKIISEKQSSQFLRKGAVKVSANSFFNILDGRLKISNKNIFFLGYFLKTSYFKEYENDIKAMVRSDSKLNKSQNYLIWEKQIQDTMSVAVHVRIGDLVNFYQNENRAISLQYQIRAMQFIADKLKEFSKEYPIFYVFSDDHKFVRNSFHLQANVKIVSDGNLTSVEEFFLMIKCRHFIIPTTTFSWWAAFASNYQNKIVVTPEYDWPHQFNFKRFKQPQAYLNKPDKSSWRLMRQDDWYVINQFYISSQPPIKFKEYMARQIK</sequence>
<dbReference type="GO" id="GO:0005975">
    <property type="term" value="P:carbohydrate metabolic process"/>
    <property type="evidence" value="ECO:0007669"/>
    <property type="project" value="InterPro"/>
</dbReference>
<evidence type="ECO:0000313" key="4">
    <source>
        <dbReference type="EMBL" id="CDW75519.1"/>
    </source>
</evidence>
<dbReference type="GO" id="GO:0016020">
    <property type="term" value="C:membrane"/>
    <property type="evidence" value="ECO:0007669"/>
    <property type="project" value="InterPro"/>
</dbReference>
<dbReference type="OrthoDB" id="3226at2759"/>
<dbReference type="PANTHER" id="PTHR11927:SF9">
    <property type="entry name" value="L-FUCOSYLTRANSFERASE"/>
    <property type="match status" value="1"/>
</dbReference>
<dbReference type="AlphaFoldDB" id="A0A078A428"/>
<feature type="signal peptide" evidence="3">
    <location>
        <begin position="1"/>
        <end position="27"/>
    </location>
</feature>
<dbReference type="GO" id="GO:0008107">
    <property type="term" value="F:galactoside 2-alpha-L-fucosyltransferase activity"/>
    <property type="evidence" value="ECO:0007669"/>
    <property type="project" value="InterPro"/>
</dbReference>
<evidence type="ECO:0000256" key="1">
    <source>
        <dbReference type="ARBA" id="ARBA00022676"/>
    </source>
</evidence>
<evidence type="ECO:0000313" key="5">
    <source>
        <dbReference type="Proteomes" id="UP000039865"/>
    </source>
</evidence>
<reference evidence="4 5" key="1">
    <citation type="submission" date="2014-06" db="EMBL/GenBank/DDBJ databases">
        <authorList>
            <person name="Swart Estienne"/>
        </authorList>
    </citation>
    <scope>NUCLEOTIDE SEQUENCE [LARGE SCALE GENOMIC DNA]</scope>
    <source>
        <strain evidence="4 5">130c</strain>
    </source>
</reference>